<dbReference type="CDD" id="cd05698">
    <property type="entry name" value="S1_Rrp5_repeat_hs6_sc5"/>
    <property type="match status" value="1"/>
</dbReference>
<evidence type="ECO:0000256" key="4">
    <source>
        <dbReference type="ARBA" id="ARBA00022553"/>
    </source>
</evidence>
<dbReference type="Pfam" id="PF23240">
    <property type="entry name" value="HAT_PRP39_N"/>
    <property type="match status" value="1"/>
</dbReference>
<keyword evidence="5" id="KW-0677">Repeat</keyword>
<evidence type="ECO:0000256" key="13">
    <source>
        <dbReference type="SAM" id="MobiDB-lite"/>
    </source>
</evidence>
<dbReference type="CDD" id="cd05703">
    <property type="entry name" value="S1_Rrp5_repeat_hs12_sc9"/>
    <property type="match status" value="1"/>
</dbReference>
<feature type="region of interest" description="Disordered" evidence="13">
    <location>
        <begin position="1498"/>
        <end position="1548"/>
    </location>
</feature>
<evidence type="ECO:0000256" key="3">
    <source>
        <dbReference type="ARBA" id="ARBA00022552"/>
    </source>
</evidence>
<dbReference type="GO" id="GO:0006364">
    <property type="term" value="P:rRNA processing"/>
    <property type="evidence" value="ECO:0007669"/>
    <property type="project" value="UniProtKB-KW"/>
</dbReference>
<feature type="domain" description="S1 motif" evidence="14">
    <location>
        <begin position="541"/>
        <end position="610"/>
    </location>
</feature>
<feature type="domain" description="S1 motif" evidence="14">
    <location>
        <begin position="189"/>
        <end position="257"/>
    </location>
</feature>
<evidence type="ECO:0000259" key="14">
    <source>
        <dbReference type="PROSITE" id="PS50126"/>
    </source>
</evidence>
<dbReference type="Proteomes" id="UP001221898">
    <property type="component" value="Unassembled WGS sequence"/>
</dbReference>
<dbReference type="InterPro" id="IPR003107">
    <property type="entry name" value="HAT"/>
</dbReference>
<name>A0AAD7RSZ7_9TELE</name>
<dbReference type="FunFam" id="2.40.50.140:FF:000175">
    <property type="entry name" value="Programmed cell death 11"/>
    <property type="match status" value="1"/>
</dbReference>
<feature type="domain" description="S1 motif" evidence="14">
    <location>
        <begin position="275"/>
        <end position="345"/>
    </location>
</feature>
<dbReference type="FunFam" id="1.25.40.10:FF:000065">
    <property type="entry name" value="Programmed cell death 11"/>
    <property type="match status" value="1"/>
</dbReference>
<feature type="compositionally biased region" description="Basic and acidic residues" evidence="13">
    <location>
        <begin position="25"/>
        <end position="40"/>
    </location>
</feature>
<feature type="compositionally biased region" description="Basic residues" evidence="13">
    <location>
        <begin position="1422"/>
        <end position="1431"/>
    </location>
</feature>
<feature type="region of interest" description="Disordered" evidence="13">
    <location>
        <begin position="1370"/>
        <end position="1467"/>
    </location>
</feature>
<reference evidence="15" key="1">
    <citation type="journal article" date="2023" name="Science">
        <title>Genome structures resolve the early diversification of teleost fishes.</title>
        <authorList>
            <person name="Parey E."/>
            <person name="Louis A."/>
            <person name="Montfort J."/>
            <person name="Bouchez O."/>
            <person name="Roques C."/>
            <person name="Iampietro C."/>
            <person name="Lluch J."/>
            <person name="Castinel A."/>
            <person name="Donnadieu C."/>
            <person name="Desvignes T."/>
            <person name="Floi Bucao C."/>
            <person name="Jouanno E."/>
            <person name="Wen M."/>
            <person name="Mejri S."/>
            <person name="Dirks R."/>
            <person name="Jansen H."/>
            <person name="Henkel C."/>
            <person name="Chen W.J."/>
            <person name="Zahm M."/>
            <person name="Cabau C."/>
            <person name="Klopp C."/>
            <person name="Thompson A.W."/>
            <person name="Robinson-Rechavi M."/>
            <person name="Braasch I."/>
            <person name="Lecointre G."/>
            <person name="Bobe J."/>
            <person name="Postlethwait J.H."/>
            <person name="Berthelot C."/>
            <person name="Roest Crollius H."/>
            <person name="Guiguen Y."/>
        </authorList>
    </citation>
    <scope>NUCLEOTIDE SEQUENCE</scope>
    <source>
        <strain evidence="15">NC1722</strain>
    </source>
</reference>
<keyword evidence="8" id="KW-0539">Nucleus</keyword>
<sequence length="1817" mass="201772">MASLEDDFPRGGATKKQAGPKPVKQHVELDNLFEAREPEQKKKRKGMKQGDENKAKKKKTSPEDTLKLNTAKNIDILHFKSLKVGTLLLGCVKDVTDFEVTVSLPSGLTGWLPVANISKSYTKILSEQLDSGNNLDEILSLPHLFSPGMLLRCAVSSLDATKEGLVSVRLTVNPKEVNKGLSSGSLKAGMLLSGCVESIEDHGVLVDIGLSGTKAFLPKGKDDPKSTSQAELKVGQYMDCLLEEVKNEGRVVRLSGSTAAIAKACAETEHGWTLGNLLPGLFVKAQIKEVSSHGMILEFLSSFKGSVDFMHIDTDKTSNYSTGDNVKARILYIEPSTRAVGLSLRSHLLQPGGALEPVLSERVGEVVKDCKMTSMHYHSGAMLELPDETVVFVHKNHIKEPKEPFNPNRVMALPAHDCRITSFSPLDQMHLASLRRTIIEAHFLRYEDLQVGQTVEGTVTSLQSFGMEVKVSDHVKGMVPRTHLADILLTNPEKKYSVGNRVKCRVLTVDPRLRKLVMTRKKALMESTLPLIRTYVDARIGRISHGFVVSVKDFGCIVRFYGNVKGLVPVRELTSEPLAVPEKLFYVGQVVKAKVLSCDADQEKLLLSFKAVADGETETLENFSFEIGKSVEAKIKNKVLHGLEVLILPEEVSALLLTPHLSDHVSNCTLLWEALREGDIVSNALCLSKNKRSLVLTKKPMVTAALENGVAAKEFSEIQVGMELIGWIKNVMPYGVFVEFPHGLVGLAPISAMCDKFLSSTAAPFRLGQTVLAKVTNLDKEKGRFLVTLKVSEVGHEEGREQARLTQGLRERKAVMEMMATRDDSELLQFLSTLALGQKLKMTVDEVKDDGTAMFVADQHKGANIVATKYHLTGVTVTPGQMVTGVVLHVDFANSRVHVSLIPHLVAKRKTLQADSKLLATVEYVEQDFAVISLGDTSRLAMVHTTTHLNEFQFESEKLSVGKTFTVTVKEPSCEELGGLPLVAWQSVRLSAAKRERKVSASDSKGPKHAYHVGDTVTGTVKSVRPTTVHVALDNGVTGIIHVSEIRDVVTPGSFPTSSLKFGSTVTARVIGGKEARSHRFLPISHPNFTLTIPHLTVLPSKMKEGSKLHRVKTAEKLKSYQAGEEVICFVSKYNKQKKRLDVTLAPSITGNVELLAMTLNPKEIKHPEKLFKLGQALNAKVVGLSSTKKWLSLSLTGVHSLTEGMRTLGTIRKIVPRIGVIVELPFKRTGRVSVLDLTDSYRPNPLDHYRVGQVVRCCVVGDEKTQLHLSLRPSRANPEKAPPVKDAEVLSIDDLKEGQTVRGYVKSVEDQGVFVRLSRTITGRVKFQQVTSFFVIDHSVYGKHILQNSLYTTKVLSVDRENGQLELSLRPEDTGKPDVLPESLGLPLRLKREEKVKDDSKRKRKRDPSESEQNVPADKNIKKKKKKKKGGRPEEDDSGVEVYFREGEDEEDEKAAEPKKKKALANRGVPAGPVRLQVSAGFSWDSALSTLRPVTAGIDADSSDGEDEEEQAKPQKKSRKDKELEKQQAEKQLSQKESELMDPGQRPQSLASFERLALSSPDSSLLWLQFMAFHLQATEVEQARAVAERALKTISFREEQEKLNVWVALLNLENLYGSEESLRKVFERALQHCEPLPVYQKLADIYAKSNKHKEAESLYKVMTKRFRQERPVWLSYGSFLLRQDQSDAAHALLQRALKSLPDKEHVDLIAKFAQLEFQHGDVERAKSMFDRTLTNYPKRTDLWSVYIDLMVKHGTQKEVRELFDRVIHLSVAVKRIKFFFKRYLEYEKKNGTAESVQAVKEKALEYVEAQGSAAAS</sequence>
<evidence type="ECO:0000256" key="8">
    <source>
        <dbReference type="ARBA" id="ARBA00023242"/>
    </source>
</evidence>
<dbReference type="SMART" id="SM00386">
    <property type="entry name" value="HAT"/>
    <property type="match status" value="6"/>
</dbReference>
<comment type="function">
    <text evidence="9">Essential for the generation of mature 18S rRNA, specifically necessary for cleavages at sites A0, 1 and 2 of the 47S precursor. Directly interacts with U3 snoRNA.</text>
</comment>
<keyword evidence="2" id="KW-1017">Isopeptide bond</keyword>
<dbReference type="Pfam" id="PF23459">
    <property type="entry name" value="S1_RRP5"/>
    <property type="match status" value="5"/>
</dbReference>
<dbReference type="SMART" id="SM00316">
    <property type="entry name" value="S1"/>
    <property type="match status" value="12"/>
</dbReference>
<dbReference type="Pfam" id="PF00575">
    <property type="entry name" value="S1"/>
    <property type="match status" value="4"/>
</dbReference>
<dbReference type="CDD" id="cd05693">
    <property type="entry name" value="S1_Rrp5_repeat_hs1_sc1"/>
    <property type="match status" value="1"/>
</dbReference>
<comment type="subcellular location">
    <subcellularLocation>
        <location evidence="1">Nucleus</location>
        <location evidence="1">Nucleolus</location>
    </subcellularLocation>
</comment>
<evidence type="ECO:0000256" key="12">
    <source>
        <dbReference type="ARBA" id="ARBA00080810"/>
    </source>
</evidence>
<dbReference type="SUPFAM" id="SSF50249">
    <property type="entry name" value="Nucleic acid-binding proteins"/>
    <property type="match status" value="10"/>
</dbReference>
<dbReference type="SUPFAM" id="SSF48452">
    <property type="entry name" value="TPR-like"/>
    <property type="match status" value="2"/>
</dbReference>
<dbReference type="FunFam" id="2.40.50.140:FF:000148">
    <property type="entry name" value="protein RRP5 homolog isoform X1"/>
    <property type="match status" value="1"/>
</dbReference>
<keyword evidence="4" id="KW-0597">Phosphoprotein</keyword>
<dbReference type="InterPro" id="IPR003029">
    <property type="entry name" value="S1_domain"/>
</dbReference>
<dbReference type="InterPro" id="IPR045209">
    <property type="entry name" value="Rrp5"/>
</dbReference>
<feature type="region of interest" description="Disordered" evidence="13">
    <location>
        <begin position="1"/>
        <end position="64"/>
    </location>
</feature>
<dbReference type="GO" id="GO:0003723">
    <property type="term" value="F:RNA binding"/>
    <property type="evidence" value="ECO:0007669"/>
    <property type="project" value="TreeGrafter"/>
</dbReference>
<proteinExistence type="predicted"/>
<keyword evidence="3" id="KW-0698">rRNA processing</keyword>
<keyword evidence="16" id="KW-1185">Reference proteome</keyword>
<dbReference type="Gene3D" id="2.40.50.140">
    <property type="entry name" value="Nucleic acid-binding proteins"/>
    <property type="match status" value="10"/>
</dbReference>
<feature type="domain" description="S1 motif" evidence="14">
    <location>
        <begin position="1014"/>
        <end position="1085"/>
    </location>
</feature>
<comment type="subunit">
    <text evidence="10">Interacts with NF-kappa-B p50/NFKB1 and NF-kappa-B p65/RELA.</text>
</comment>
<evidence type="ECO:0000256" key="6">
    <source>
        <dbReference type="ARBA" id="ARBA00022843"/>
    </source>
</evidence>
<dbReference type="FunFam" id="2.40.50.140:FF:000200">
    <property type="entry name" value="Programmed cell death 11"/>
    <property type="match status" value="1"/>
</dbReference>
<feature type="domain" description="S1 motif" evidence="14">
    <location>
        <begin position="452"/>
        <end position="521"/>
    </location>
</feature>
<dbReference type="FunFam" id="2.40.50.140:FF:000103">
    <property type="entry name" value="protein RRP5 homolog"/>
    <property type="match status" value="2"/>
</dbReference>
<evidence type="ECO:0000313" key="16">
    <source>
        <dbReference type="Proteomes" id="UP001221898"/>
    </source>
</evidence>
<dbReference type="PANTHER" id="PTHR23270:SF10">
    <property type="entry name" value="PROTEIN RRP5 HOMOLOG"/>
    <property type="match status" value="1"/>
</dbReference>
<dbReference type="CDD" id="cd05694">
    <property type="entry name" value="S1_Rrp5_repeat_hs2_sc2"/>
    <property type="match status" value="1"/>
</dbReference>
<feature type="domain" description="S1 motif" evidence="14">
    <location>
        <begin position="1124"/>
        <end position="1197"/>
    </location>
</feature>
<dbReference type="CDD" id="cd05702">
    <property type="entry name" value="S1_Rrp5_repeat_hs11_sc8"/>
    <property type="match status" value="1"/>
</dbReference>
<accession>A0AAD7RSZ7</accession>
<evidence type="ECO:0000256" key="1">
    <source>
        <dbReference type="ARBA" id="ARBA00004604"/>
    </source>
</evidence>
<dbReference type="InterPro" id="IPR012340">
    <property type="entry name" value="NA-bd_OB-fold"/>
</dbReference>
<dbReference type="InterPro" id="IPR011990">
    <property type="entry name" value="TPR-like_helical_dom_sf"/>
</dbReference>
<dbReference type="EMBL" id="JAINUG010000177">
    <property type="protein sequence ID" value="KAJ8389813.1"/>
    <property type="molecule type" value="Genomic_DNA"/>
</dbReference>
<dbReference type="InterPro" id="IPR057302">
    <property type="entry name" value="Rrp5_S1"/>
</dbReference>
<feature type="domain" description="S1 motif" evidence="14">
    <location>
        <begin position="1205"/>
        <end position="1273"/>
    </location>
</feature>
<dbReference type="Gene3D" id="1.25.40.10">
    <property type="entry name" value="Tetratricopeptide repeat domain"/>
    <property type="match status" value="1"/>
</dbReference>
<dbReference type="InterPro" id="IPR048059">
    <property type="entry name" value="Rrp5_S1_rpt_hs1_sc1"/>
</dbReference>
<dbReference type="GO" id="GO:0032040">
    <property type="term" value="C:small-subunit processome"/>
    <property type="evidence" value="ECO:0007669"/>
    <property type="project" value="TreeGrafter"/>
</dbReference>
<dbReference type="CDD" id="cd05697">
    <property type="entry name" value="S1_Rrp5_repeat_hs5"/>
    <property type="match status" value="1"/>
</dbReference>
<dbReference type="PROSITE" id="PS50126">
    <property type="entry name" value="S1"/>
    <property type="match status" value="10"/>
</dbReference>
<dbReference type="CDD" id="cd04461">
    <property type="entry name" value="S1_Rrp5_repeat_hs8_sc7"/>
    <property type="match status" value="1"/>
</dbReference>
<dbReference type="InterPro" id="IPR048058">
    <property type="entry name" value="Rrp5_S1_rpt_hs11_sc8"/>
</dbReference>
<gene>
    <name evidence="15" type="ORF">AAFF_G00112820</name>
</gene>
<evidence type="ECO:0000256" key="5">
    <source>
        <dbReference type="ARBA" id="ARBA00022737"/>
    </source>
</evidence>
<evidence type="ECO:0000256" key="7">
    <source>
        <dbReference type="ARBA" id="ARBA00022990"/>
    </source>
</evidence>
<feature type="compositionally biased region" description="Basic and acidic residues" evidence="13">
    <location>
        <begin position="1521"/>
        <end position="1540"/>
    </location>
</feature>
<evidence type="ECO:0000256" key="9">
    <source>
        <dbReference type="ARBA" id="ARBA00059726"/>
    </source>
</evidence>
<protein>
    <recommendedName>
        <fullName evidence="11">Protein RRP5 homolog</fullName>
    </recommendedName>
    <alternativeName>
        <fullName evidence="12">Programmed cell death protein 11</fullName>
    </alternativeName>
</protein>
<organism evidence="15 16">
    <name type="scientific">Aldrovandia affinis</name>
    <dbReference type="NCBI Taxonomy" id="143900"/>
    <lineage>
        <taxon>Eukaryota</taxon>
        <taxon>Metazoa</taxon>
        <taxon>Chordata</taxon>
        <taxon>Craniata</taxon>
        <taxon>Vertebrata</taxon>
        <taxon>Euteleostomi</taxon>
        <taxon>Actinopterygii</taxon>
        <taxon>Neopterygii</taxon>
        <taxon>Teleostei</taxon>
        <taxon>Notacanthiformes</taxon>
        <taxon>Halosauridae</taxon>
        <taxon>Aldrovandia</taxon>
    </lineage>
</organism>
<dbReference type="FunFam" id="2.40.50.140:FF:000340">
    <property type="entry name" value="Unplaced genomic scaffold supercont1.162, whole genome shotgun sequence"/>
    <property type="match status" value="1"/>
</dbReference>
<evidence type="ECO:0000256" key="10">
    <source>
        <dbReference type="ARBA" id="ARBA00062488"/>
    </source>
</evidence>
<feature type="compositionally biased region" description="Basic and acidic residues" evidence="13">
    <location>
        <begin position="1391"/>
        <end position="1402"/>
    </location>
</feature>
<evidence type="ECO:0000313" key="15">
    <source>
        <dbReference type="EMBL" id="KAJ8389813.1"/>
    </source>
</evidence>
<keyword evidence="7" id="KW-0007">Acetylation</keyword>
<comment type="caution">
    <text evidence="15">The sequence shown here is derived from an EMBL/GenBank/DDBJ whole genome shotgun (WGS) entry which is preliminary data.</text>
</comment>
<feature type="domain" description="S1 motif" evidence="14">
    <location>
        <begin position="1299"/>
        <end position="1371"/>
    </location>
</feature>
<feature type="domain" description="S1 motif" evidence="14">
    <location>
        <begin position="721"/>
        <end position="790"/>
    </location>
</feature>
<feature type="compositionally biased region" description="Basic and acidic residues" evidence="13">
    <location>
        <begin position="48"/>
        <end position="64"/>
    </location>
</feature>
<dbReference type="PANTHER" id="PTHR23270">
    <property type="entry name" value="PROGRAMMED CELL DEATH PROTEIN 11 PRE-RRNA PROCESSING PROTEIN RRP5"/>
    <property type="match status" value="1"/>
</dbReference>
<feature type="compositionally biased region" description="Acidic residues" evidence="13">
    <location>
        <begin position="1502"/>
        <end position="1511"/>
    </location>
</feature>
<feature type="domain" description="S1 motif" evidence="14">
    <location>
        <begin position="85"/>
        <end position="171"/>
    </location>
</feature>
<evidence type="ECO:0000256" key="2">
    <source>
        <dbReference type="ARBA" id="ARBA00022499"/>
    </source>
</evidence>
<dbReference type="FunFam" id="2.40.50.140:FF:000155">
    <property type="entry name" value="rRNA biogenesis protein RRP5"/>
    <property type="match status" value="1"/>
</dbReference>
<keyword evidence="6" id="KW-0832">Ubl conjugation</keyword>
<evidence type="ECO:0000256" key="11">
    <source>
        <dbReference type="ARBA" id="ARBA00067510"/>
    </source>
</evidence>